<evidence type="ECO:0000313" key="2">
    <source>
        <dbReference type="Proteomes" id="UP000827976"/>
    </source>
</evidence>
<keyword evidence="2" id="KW-1185">Reference proteome</keyword>
<dbReference type="Proteomes" id="UP000827976">
    <property type="component" value="Chromosome 2"/>
</dbReference>
<evidence type="ECO:0000313" key="1">
    <source>
        <dbReference type="EMBL" id="KAH7690863.1"/>
    </source>
</evidence>
<organism evidence="1 2">
    <name type="scientific">Dioscorea alata</name>
    <name type="common">Purple yam</name>
    <dbReference type="NCBI Taxonomy" id="55571"/>
    <lineage>
        <taxon>Eukaryota</taxon>
        <taxon>Viridiplantae</taxon>
        <taxon>Streptophyta</taxon>
        <taxon>Embryophyta</taxon>
        <taxon>Tracheophyta</taxon>
        <taxon>Spermatophyta</taxon>
        <taxon>Magnoliopsida</taxon>
        <taxon>Liliopsida</taxon>
        <taxon>Dioscoreales</taxon>
        <taxon>Dioscoreaceae</taxon>
        <taxon>Dioscorea</taxon>
    </lineage>
</organism>
<gene>
    <name evidence="1" type="ORF">IHE45_02G077600</name>
</gene>
<comment type="caution">
    <text evidence="1">The sequence shown here is derived from an EMBL/GenBank/DDBJ whole genome shotgun (WGS) entry which is preliminary data.</text>
</comment>
<accession>A0ACB7WRM2</accession>
<proteinExistence type="predicted"/>
<name>A0ACB7WRM2_DIOAL</name>
<protein>
    <submittedName>
        <fullName evidence="1">Uncharacterized protein</fullName>
    </submittedName>
</protein>
<dbReference type="EMBL" id="CM037012">
    <property type="protein sequence ID" value="KAH7690863.1"/>
    <property type="molecule type" value="Genomic_DNA"/>
</dbReference>
<sequence>MEAPSSQAMSISEDTQDKVVDECCSCCYDCLESFFYYLCCDFLC</sequence>
<reference evidence="2" key="1">
    <citation type="journal article" date="2022" name="Nat. Commun.">
        <title>Chromosome evolution and the genetic basis of agronomically important traits in greater yam.</title>
        <authorList>
            <person name="Bredeson J.V."/>
            <person name="Lyons J.B."/>
            <person name="Oniyinde I.O."/>
            <person name="Okereke N.R."/>
            <person name="Kolade O."/>
            <person name="Nnabue I."/>
            <person name="Nwadili C.O."/>
            <person name="Hribova E."/>
            <person name="Parker M."/>
            <person name="Nwogha J."/>
            <person name="Shu S."/>
            <person name="Carlson J."/>
            <person name="Kariba R."/>
            <person name="Muthemba S."/>
            <person name="Knop K."/>
            <person name="Barton G.J."/>
            <person name="Sherwood A.V."/>
            <person name="Lopez-Montes A."/>
            <person name="Asiedu R."/>
            <person name="Jamnadass R."/>
            <person name="Muchugi A."/>
            <person name="Goodstein D."/>
            <person name="Egesi C.N."/>
            <person name="Featherston J."/>
            <person name="Asfaw A."/>
            <person name="Simpson G.G."/>
            <person name="Dolezel J."/>
            <person name="Hendre P.S."/>
            <person name="Van Deynze A."/>
            <person name="Kumar P.L."/>
            <person name="Obidiegwu J.E."/>
            <person name="Bhattacharjee R."/>
            <person name="Rokhsar D.S."/>
        </authorList>
    </citation>
    <scope>NUCLEOTIDE SEQUENCE [LARGE SCALE GENOMIC DNA]</scope>
    <source>
        <strain evidence="2">cv. TDa95/00328</strain>
    </source>
</reference>